<evidence type="ECO:0000313" key="17">
    <source>
        <dbReference type="Proteomes" id="UP001304683"/>
    </source>
</evidence>
<name>A0ABZ0QRD1_9FIRM</name>
<keyword evidence="8 12" id="KW-0067">ATP-binding</keyword>
<keyword evidence="4 12" id="KW-0963">Cytoplasm</keyword>
<comment type="similarity">
    <text evidence="2 12 13">Belongs to the RecF family.</text>
</comment>
<dbReference type="InterPro" id="IPR027417">
    <property type="entry name" value="P-loop_NTPase"/>
</dbReference>
<dbReference type="SUPFAM" id="SSF52540">
    <property type="entry name" value="P-loop containing nucleoside triphosphate hydrolases"/>
    <property type="match status" value="1"/>
</dbReference>
<dbReference type="InterPro" id="IPR042174">
    <property type="entry name" value="RecF_2"/>
</dbReference>
<dbReference type="InterPro" id="IPR003395">
    <property type="entry name" value="RecF/RecN/SMC_N"/>
</dbReference>
<dbReference type="Gene3D" id="3.40.50.300">
    <property type="entry name" value="P-loop containing nucleotide triphosphate hydrolases"/>
    <property type="match status" value="1"/>
</dbReference>
<evidence type="ECO:0000256" key="10">
    <source>
        <dbReference type="ARBA" id="ARBA00023204"/>
    </source>
</evidence>
<feature type="compositionally biased region" description="Low complexity" evidence="14">
    <location>
        <begin position="281"/>
        <end position="294"/>
    </location>
</feature>
<feature type="domain" description="AAA+ ATPase" evidence="15">
    <location>
        <begin position="22"/>
        <end position="413"/>
    </location>
</feature>
<dbReference type="PANTHER" id="PTHR32182">
    <property type="entry name" value="DNA REPLICATION AND REPAIR PROTEIN RECF"/>
    <property type="match status" value="1"/>
</dbReference>
<keyword evidence="11 12" id="KW-0742">SOS response</keyword>
<evidence type="ECO:0000256" key="14">
    <source>
        <dbReference type="SAM" id="MobiDB-lite"/>
    </source>
</evidence>
<dbReference type="NCBIfam" id="TIGR00611">
    <property type="entry name" value="recf"/>
    <property type="match status" value="1"/>
</dbReference>
<feature type="compositionally biased region" description="Low complexity" evidence="14">
    <location>
        <begin position="250"/>
        <end position="262"/>
    </location>
</feature>
<evidence type="ECO:0000259" key="15">
    <source>
        <dbReference type="SMART" id="SM00382"/>
    </source>
</evidence>
<accession>A0ABZ0QRD1</accession>
<evidence type="ECO:0000256" key="6">
    <source>
        <dbReference type="ARBA" id="ARBA00022741"/>
    </source>
</evidence>
<feature type="region of interest" description="Disordered" evidence="14">
    <location>
        <begin position="241"/>
        <end position="301"/>
    </location>
</feature>
<keyword evidence="17" id="KW-1185">Reference proteome</keyword>
<keyword evidence="9 12" id="KW-0238">DNA-binding</keyword>
<evidence type="ECO:0000256" key="4">
    <source>
        <dbReference type="ARBA" id="ARBA00022490"/>
    </source>
</evidence>
<dbReference type="InterPro" id="IPR003593">
    <property type="entry name" value="AAA+_ATPase"/>
</dbReference>
<sequence>MVVRRVVLRQFRSYEQATLELEPGLTLLVGPNGVGKTNLLEAIHFAATGRSPRTPRDAELIREGAAACYVRLEWDDPVAGRRSVEVAFHRERGKALRLDGRPRRRLADLHGALPVVYFAPETLALIKGAPAARRDFLDRLLVQVVPGYGALLNDYHRVLAQRNQLLRDIRAGRAAASLLGIWDEPLLRHGTAIRRRRRDLVDELAPMVAAAAARIGAGGAHGPGKVEMVYVVGDAVPAGGGPGAGDGDARPTGPAATGPAGAAAGGGPPAPAPEEPGDAGMGPPAAGEGEVAPHGPLPDPREELLRGTTLWGPQRDDVVLRLDGRDARAFASQGQQRALALALVLAEVELIRRRLGRWPVVLLDDVLSELDGRRRRQLLARLAGLPQVIVTATEETDWPEAPRPRVIALPLGGSDAGGSCAAGREEP</sequence>
<dbReference type="HAMAP" id="MF_00365">
    <property type="entry name" value="RecF"/>
    <property type="match status" value="1"/>
</dbReference>
<dbReference type="SMART" id="SM00382">
    <property type="entry name" value="AAA"/>
    <property type="match status" value="1"/>
</dbReference>
<dbReference type="InterPro" id="IPR018078">
    <property type="entry name" value="DNA-binding_RecF_CS"/>
</dbReference>
<proteinExistence type="inferred from homology"/>
<organism evidence="16 17">
    <name type="scientific">Thermaerobacter composti</name>
    <dbReference type="NCBI Taxonomy" id="554949"/>
    <lineage>
        <taxon>Bacteria</taxon>
        <taxon>Bacillati</taxon>
        <taxon>Bacillota</taxon>
        <taxon>Clostridia</taxon>
        <taxon>Eubacteriales</taxon>
        <taxon>Clostridiales Family XVII. Incertae Sedis</taxon>
        <taxon>Thermaerobacter</taxon>
    </lineage>
</organism>
<evidence type="ECO:0000256" key="7">
    <source>
        <dbReference type="ARBA" id="ARBA00022763"/>
    </source>
</evidence>
<dbReference type="InterPro" id="IPR001238">
    <property type="entry name" value="DNA-binding_RecF"/>
</dbReference>
<keyword evidence="6 12" id="KW-0547">Nucleotide-binding</keyword>
<dbReference type="EMBL" id="CP132508">
    <property type="protein sequence ID" value="WPD19117.1"/>
    <property type="molecule type" value="Genomic_DNA"/>
</dbReference>
<gene>
    <name evidence="12 16" type="primary">recF</name>
    <name evidence="16" type="ORF">Q5761_00015</name>
</gene>
<evidence type="ECO:0000256" key="2">
    <source>
        <dbReference type="ARBA" id="ARBA00008016"/>
    </source>
</evidence>
<keyword evidence="10 12" id="KW-0234">DNA repair</keyword>
<keyword evidence="7 12" id="KW-0227">DNA damage</keyword>
<dbReference type="RefSeq" id="WP_318750734.1">
    <property type="nucleotide sequence ID" value="NZ_CP132508.1"/>
</dbReference>
<keyword evidence="5 12" id="KW-0235">DNA replication</keyword>
<dbReference type="PROSITE" id="PS00618">
    <property type="entry name" value="RECF_2"/>
    <property type="match status" value="1"/>
</dbReference>
<reference evidence="16 17" key="1">
    <citation type="submission" date="2023-08" db="EMBL/GenBank/DDBJ databases">
        <title>Genome sequence of Thermaerobacter compostii strain Ins1, a spore-forming filamentous bacterium isolated from a deep geothermal reservoir.</title>
        <authorList>
            <person name="Bregnard D."/>
            <person name="Gonzalez D."/>
            <person name="Junier P."/>
        </authorList>
    </citation>
    <scope>NUCLEOTIDE SEQUENCE [LARGE SCALE GENOMIC DNA]</scope>
    <source>
        <strain evidence="16 17">Ins1</strain>
    </source>
</reference>
<evidence type="ECO:0000256" key="5">
    <source>
        <dbReference type="ARBA" id="ARBA00022705"/>
    </source>
</evidence>
<evidence type="ECO:0000256" key="11">
    <source>
        <dbReference type="ARBA" id="ARBA00023236"/>
    </source>
</evidence>
<evidence type="ECO:0000256" key="9">
    <source>
        <dbReference type="ARBA" id="ARBA00023125"/>
    </source>
</evidence>
<dbReference type="PROSITE" id="PS00617">
    <property type="entry name" value="RECF_1"/>
    <property type="match status" value="1"/>
</dbReference>
<protein>
    <recommendedName>
        <fullName evidence="3 12">DNA replication and repair protein RecF</fullName>
    </recommendedName>
</protein>
<dbReference type="Gene3D" id="1.20.1050.90">
    <property type="entry name" value="RecF/RecN/SMC, N-terminal domain"/>
    <property type="match status" value="2"/>
</dbReference>
<evidence type="ECO:0000313" key="16">
    <source>
        <dbReference type="EMBL" id="WPD19117.1"/>
    </source>
</evidence>
<dbReference type="Pfam" id="PF02463">
    <property type="entry name" value="SMC_N"/>
    <property type="match status" value="1"/>
</dbReference>
<evidence type="ECO:0000256" key="13">
    <source>
        <dbReference type="RuleBase" id="RU000578"/>
    </source>
</evidence>
<evidence type="ECO:0000256" key="1">
    <source>
        <dbReference type="ARBA" id="ARBA00004496"/>
    </source>
</evidence>
<dbReference type="PANTHER" id="PTHR32182:SF0">
    <property type="entry name" value="DNA REPLICATION AND REPAIR PROTEIN RECF"/>
    <property type="match status" value="1"/>
</dbReference>
<evidence type="ECO:0000256" key="12">
    <source>
        <dbReference type="HAMAP-Rule" id="MF_00365"/>
    </source>
</evidence>
<evidence type="ECO:0000256" key="3">
    <source>
        <dbReference type="ARBA" id="ARBA00020170"/>
    </source>
</evidence>
<dbReference type="Proteomes" id="UP001304683">
    <property type="component" value="Chromosome"/>
</dbReference>
<comment type="subcellular location">
    <subcellularLocation>
        <location evidence="1 12 13">Cytoplasm</location>
    </subcellularLocation>
</comment>
<feature type="binding site" evidence="12">
    <location>
        <begin position="30"/>
        <end position="37"/>
    </location>
    <ligand>
        <name>ATP</name>
        <dbReference type="ChEBI" id="CHEBI:30616"/>
    </ligand>
</feature>
<evidence type="ECO:0000256" key="8">
    <source>
        <dbReference type="ARBA" id="ARBA00022840"/>
    </source>
</evidence>
<comment type="function">
    <text evidence="12 13">The RecF protein is involved in DNA metabolism; it is required for DNA replication and normal SOS inducibility. RecF binds preferentially to single-stranded, linear DNA. It also seems to bind ATP.</text>
</comment>